<evidence type="ECO:0000313" key="3">
    <source>
        <dbReference type="Proteomes" id="UP000178264"/>
    </source>
</evidence>
<evidence type="ECO:0000256" key="1">
    <source>
        <dbReference type="SAM" id="Phobius"/>
    </source>
</evidence>
<organism evidence="2 3">
    <name type="scientific">Candidatus Uhrbacteria bacterium RIFCSPLOWO2_02_FULL_49_11</name>
    <dbReference type="NCBI Taxonomy" id="1802409"/>
    <lineage>
        <taxon>Bacteria</taxon>
        <taxon>Candidatus Uhriibacteriota</taxon>
    </lineage>
</organism>
<proteinExistence type="predicted"/>
<dbReference type="AlphaFoldDB" id="A0A1F7VE08"/>
<dbReference type="Proteomes" id="UP000178264">
    <property type="component" value="Unassembled WGS sequence"/>
</dbReference>
<accession>A0A1F7VE08</accession>
<sequence>MAMAGRQMSNDQHWDLRFYWKLVIGVWGFSMLFFLLVIVIVVAAAARGIAGSAVARLHGAATGAIDET</sequence>
<keyword evidence="1" id="KW-0812">Transmembrane</keyword>
<gene>
    <name evidence="2" type="ORF">A3I42_02220</name>
</gene>
<protein>
    <submittedName>
        <fullName evidence="2">Uncharacterized protein</fullName>
    </submittedName>
</protein>
<evidence type="ECO:0000313" key="2">
    <source>
        <dbReference type="EMBL" id="OGL88671.1"/>
    </source>
</evidence>
<keyword evidence="1" id="KW-0472">Membrane</keyword>
<comment type="caution">
    <text evidence="2">The sequence shown here is derived from an EMBL/GenBank/DDBJ whole genome shotgun (WGS) entry which is preliminary data.</text>
</comment>
<reference evidence="2 3" key="1">
    <citation type="journal article" date="2016" name="Nat. Commun.">
        <title>Thousands of microbial genomes shed light on interconnected biogeochemical processes in an aquifer system.</title>
        <authorList>
            <person name="Anantharaman K."/>
            <person name="Brown C.T."/>
            <person name="Hug L.A."/>
            <person name="Sharon I."/>
            <person name="Castelle C.J."/>
            <person name="Probst A.J."/>
            <person name="Thomas B.C."/>
            <person name="Singh A."/>
            <person name="Wilkins M.J."/>
            <person name="Karaoz U."/>
            <person name="Brodie E.L."/>
            <person name="Williams K.H."/>
            <person name="Hubbard S.S."/>
            <person name="Banfield J.F."/>
        </authorList>
    </citation>
    <scope>NUCLEOTIDE SEQUENCE [LARGE SCALE GENOMIC DNA]</scope>
</reference>
<keyword evidence="1" id="KW-1133">Transmembrane helix</keyword>
<feature type="transmembrane region" description="Helical" evidence="1">
    <location>
        <begin position="18"/>
        <end position="46"/>
    </location>
</feature>
<dbReference type="EMBL" id="MGER01000017">
    <property type="protein sequence ID" value="OGL88671.1"/>
    <property type="molecule type" value="Genomic_DNA"/>
</dbReference>
<name>A0A1F7VE08_9BACT</name>